<dbReference type="Proteomes" id="UP000800036">
    <property type="component" value="Unassembled WGS sequence"/>
</dbReference>
<sequence length="116" mass="11623">MSNAELASSYAALILADDGVDITSDKLQSLIKAAKIEDVEPIWTSLFAKALEGKDVKDLLLNVGSGGGAAPAAGGAAAAASGGAAPAEEAAAPKEEANNPTEKEESDEDMGFGLFD</sequence>
<comment type="similarity">
    <text evidence="2">Belongs to the eukaryotic ribosomal protein P1/P2 family.</text>
</comment>
<evidence type="ECO:0000256" key="4">
    <source>
        <dbReference type="ARBA" id="ARBA00022980"/>
    </source>
</evidence>
<feature type="compositionally biased region" description="Low complexity" evidence="8">
    <location>
        <begin position="70"/>
        <end position="90"/>
    </location>
</feature>
<evidence type="ECO:0000256" key="1">
    <source>
        <dbReference type="ARBA" id="ARBA00003362"/>
    </source>
</evidence>
<evidence type="ECO:0000313" key="10">
    <source>
        <dbReference type="Proteomes" id="UP000800036"/>
    </source>
</evidence>
<evidence type="ECO:0000256" key="5">
    <source>
        <dbReference type="ARBA" id="ARBA00023274"/>
    </source>
</evidence>
<evidence type="ECO:0000256" key="8">
    <source>
        <dbReference type="SAM" id="MobiDB-lite"/>
    </source>
</evidence>
<keyword evidence="4 9" id="KW-0689">Ribosomal protein</keyword>
<accession>A0A6A5VGB5</accession>
<evidence type="ECO:0000256" key="3">
    <source>
        <dbReference type="ARBA" id="ARBA00011266"/>
    </source>
</evidence>
<dbReference type="HAMAP" id="MF_01478">
    <property type="entry name" value="Ribosomal_L12_arch"/>
    <property type="match status" value="1"/>
</dbReference>
<dbReference type="GO" id="GO:0006414">
    <property type="term" value="P:translational elongation"/>
    <property type="evidence" value="ECO:0007669"/>
    <property type="project" value="InterPro"/>
</dbReference>
<proteinExistence type="inferred from homology"/>
<dbReference type="InterPro" id="IPR038716">
    <property type="entry name" value="P1/P2_N_sf"/>
</dbReference>
<evidence type="ECO:0000313" key="9">
    <source>
        <dbReference type="EMBL" id="KAF1976095.1"/>
    </source>
</evidence>
<dbReference type="FunFam" id="1.10.10.1410:FF:000001">
    <property type="entry name" value="60S acidic ribosomal protein P1"/>
    <property type="match status" value="1"/>
</dbReference>
<dbReference type="GO" id="GO:0003735">
    <property type="term" value="F:structural constituent of ribosome"/>
    <property type="evidence" value="ECO:0007669"/>
    <property type="project" value="InterPro"/>
</dbReference>
<gene>
    <name evidence="9" type="ORF">BU23DRAFT_529314</name>
</gene>
<feature type="compositionally biased region" description="Basic and acidic residues" evidence="8">
    <location>
        <begin position="91"/>
        <end position="103"/>
    </location>
</feature>
<reference evidence="9" key="1">
    <citation type="journal article" date="2020" name="Stud. Mycol.">
        <title>101 Dothideomycetes genomes: a test case for predicting lifestyles and emergence of pathogens.</title>
        <authorList>
            <person name="Haridas S."/>
            <person name="Albert R."/>
            <person name="Binder M."/>
            <person name="Bloem J."/>
            <person name="Labutti K."/>
            <person name="Salamov A."/>
            <person name="Andreopoulos B."/>
            <person name="Baker S."/>
            <person name="Barry K."/>
            <person name="Bills G."/>
            <person name="Bluhm B."/>
            <person name="Cannon C."/>
            <person name="Castanera R."/>
            <person name="Culley D."/>
            <person name="Daum C."/>
            <person name="Ezra D."/>
            <person name="Gonzalez J."/>
            <person name="Henrissat B."/>
            <person name="Kuo A."/>
            <person name="Liang C."/>
            <person name="Lipzen A."/>
            <person name="Lutzoni F."/>
            <person name="Magnuson J."/>
            <person name="Mondo S."/>
            <person name="Nolan M."/>
            <person name="Ohm R."/>
            <person name="Pangilinan J."/>
            <person name="Park H.-J."/>
            <person name="Ramirez L."/>
            <person name="Alfaro M."/>
            <person name="Sun H."/>
            <person name="Tritt A."/>
            <person name="Yoshinaga Y."/>
            <person name="Zwiers L.-H."/>
            <person name="Turgeon B."/>
            <person name="Goodwin S."/>
            <person name="Spatafora J."/>
            <person name="Crous P."/>
            <person name="Grigoriev I."/>
        </authorList>
    </citation>
    <scope>NUCLEOTIDE SEQUENCE</scope>
    <source>
        <strain evidence="9">CBS 107.79</strain>
    </source>
</reference>
<dbReference type="EMBL" id="ML976668">
    <property type="protein sequence ID" value="KAF1976095.1"/>
    <property type="molecule type" value="Genomic_DNA"/>
</dbReference>
<organism evidence="9 10">
    <name type="scientific">Bimuria novae-zelandiae CBS 107.79</name>
    <dbReference type="NCBI Taxonomy" id="1447943"/>
    <lineage>
        <taxon>Eukaryota</taxon>
        <taxon>Fungi</taxon>
        <taxon>Dikarya</taxon>
        <taxon>Ascomycota</taxon>
        <taxon>Pezizomycotina</taxon>
        <taxon>Dothideomycetes</taxon>
        <taxon>Pleosporomycetidae</taxon>
        <taxon>Pleosporales</taxon>
        <taxon>Massarineae</taxon>
        <taxon>Didymosphaeriaceae</taxon>
        <taxon>Bimuria</taxon>
    </lineage>
</organism>
<evidence type="ECO:0000256" key="6">
    <source>
        <dbReference type="ARBA" id="ARBA00041116"/>
    </source>
</evidence>
<dbReference type="Gene3D" id="1.10.10.1410">
    <property type="match status" value="1"/>
</dbReference>
<name>A0A6A5VGB5_9PLEO</name>
<feature type="region of interest" description="Disordered" evidence="8">
    <location>
        <begin position="67"/>
        <end position="116"/>
    </location>
</feature>
<dbReference type="PANTHER" id="PTHR45696:SF10">
    <property type="entry name" value="LARGE RIBOSOMAL SUBUNIT PROTEIN P1"/>
    <property type="match status" value="1"/>
</dbReference>
<dbReference type="GO" id="GO:0043021">
    <property type="term" value="F:ribonucleoprotein complex binding"/>
    <property type="evidence" value="ECO:0007669"/>
    <property type="project" value="TreeGrafter"/>
</dbReference>
<dbReference type="PANTHER" id="PTHR45696">
    <property type="entry name" value="60S ACIDIC RIBOSOMAL PROTEIN P1"/>
    <property type="match status" value="1"/>
</dbReference>
<comment type="subunit">
    <text evidence="3">P1 and P2 exist as dimers at the large ribosomal subunit.</text>
</comment>
<protein>
    <recommendedName>
        <fullName evidence="6">Large ribosomal subunit protein P1</fullName>
    </recommendedName>
    <alternativeName>
        <fullName evidence="7">60S acidic ribosomal protein P1</fullName>
    </alternativeName>
</protein>
<dbReference type="GO" id="GO:0022625">
    <property type="term" value="C:cytosolic large ribosomal subunit"/>
    <property type="evidence" value="ECO:0007669"/>
    <property type="project" value="TreeGrafter"/>
</dbReference>
<keyword evidence="10" id="KW-1185">Reference proteome</keyword>
<dbReference type="CDD" id="cd05831">
    <property type="entry name" value="Ribosomal_P1"/>
    <property type="match status" value="1"/>
</dbReference>
<dbReference type="AlphaFoldDB" id="A0A6A5VGB5"/>
<dbReference type="GO" id="GO:0030295">
    <property type="term" value="F:protein kinase activator activity"/>
    <property type="evidence" value="ECO:0007669"/>
    <property type="project" value="TreeGrafter"/>
</dbReference>
<dbReference type="InterPro" id="IPR027534">
    <property type="entry name" value="Ribosomal_P1/P2"/>
</dbReference>
<dbReference type="GO" id="GO:0002181">
    <property type="term" value="P:cytoplasmic translation"/>
    <property type="evidence" value="ECO:0007669"/>
    <property type="project" value="TreeGrafter"/>
</dbReference>
<evidence type="ECO:0000256" key="7">
    <source>
        <dbReference type="ARBA" id="ARBA00042918"/>
    </source>
</evidence>
<comment type="function">
    <text evidence="1">Plays an important role in the elongation step of protein synthesis.</text>
</comment>
<evidence type="ECO:0000256" key="2">
    <source>
        <dbReference type="ARBA" id="ARBA00005436"/>
    </source>
</evidence>
<dbReference type="OrthoDB" id="2194681at2759"/>
<keyword evidence="5" id="KW-0687">Ribonucleoprotein</keyword>
<dbReference type="Pfam" id="PF00428">
    <property type="entry name" value="Ribosomal_60s"/>
    <property type="match status" value="1"/>
</dbReference>